<evidence type="ECO:0000313" key="1">
    <source>
        <dbReference type="EMBL" id="KIY20814.1"/>
    </source>
</evidence>
<reference evidence="1 2" key="1">
    <citation type="submission" date="2015-01" db="EMBL/GenBank/DDBJ databases">
        <title>Draft genome sequences of the supercritical CO2 tolerant bacteria Bacillus subterraneus MITOT1 and Bacillus cereus MIT0214.</title>
        <authorList>
            <person name="Peet K.C."/>
            <person name="Thompson J.R."/>
        </authorList>
    </citation>
    <scope>NUCLEOTIDE SEQUENCE [LARGE SCALE GENOMIC DNA]</scope>
    <source>
        <strain evidence="1 2">MITOT1</strain>
    </source>
</reference>
<dbReference type="InterPro" id="IPR011009">
    <property type="entry name" value="Kinase-like_dom_sf"/>
</dbReference>
<dbReference type="Proteomes" id="UP000032512">
    <property type="component" value="Unassembled WGS sequence"/>
</dbReference>
<dbReference type="PANTHER" id="PTHR39179">
    <property type="entry name" value="SPORE COAT PROTEIN I"/>
    <property type="match status" value="1"/>
</dbReference>
<keyword evidence="2" id="KW-1185">Reference proteome</keyword>
<comment type="caution">
    <text evidence="1">The sequence shown here is derived from an EMBL/GenBank/DDBJ whole genome shotgun (WGS) entry which is preliminary data.</text>
</comment>
<dbReference type="InterPro" id="IPR047175">
    <property type="entry name" value="CotS-like"/>
</dbReference>
<dbReference type="Gene3D" id="3.90.1200.10">
    <property type="match status" value="1"/>
</dbReference>
<gene>
    <name evidence="1" type="ORF">UB32_17040</name>
</gene>
<organism evidence="1 2">
    <name type="scientific">Mesobacillus subterraneus</name>
    <dbReference type="NCBI Taxonomy" id="285983"/>
    <lineage>
        <taxon>Bacteria</taxon>
        <taxon>Bacillati</taxon>
        <taxon>Bacillota</taxon>
        <taxon>Bacilli</taxon>
        <taxon>Bacillales</taxon>
        <taxon>Bacillaceae</taxon>
        <taxon>Mesobacillus</taxon>
    </lineage>
</organism>
<name>A0A0D6Z527_9BACI</name>
<dbReference type="NCBIfam" id="TIGR02906">
    <property type="entry name" value="spore_CotS"/>
    <property type="match status" value="1"/>
</dbReference>
<sequence>MEQLIAPWDLDGSLGDLYVPPYIEEMAQQVINKYDFKVNNMEVITTKADKGGLIWKINTTKGPKSLKILHRRPTRSLFSIGAQEYLVNVKKARIPVIVKTKTGANTVEMGGKIWFVADWIEPLTPVSADLEGAKLLSHAIGEFNELSKGYVPPRGAETSSRLYRWPKAYKKISKKINWFKHVANLYSELPASKTILNSADMFDEQARKAWTMLEKSNYQSLVAKGNKEWGLVHQDYGWSNGQMGPGGMWIIDLDGVAYDLSIRDLRKLIGGSMDDLGRWDINWVVGMLDAYNEANPISDDLLEILLIDLSLPNLYYKNVKEILIDPVLSLNSEFDSVVQRIIEMDQTKWPVIEQVRKEWRGGKRKWKS</sequence>
<keyword evidence="1" id="KW-0946">Virion</keyword>
<keyword evidence="1" id="KW-0167">Capsid protein</keyword>
<dbReference type="RefSeq" id="WP_044396001.1">
    <property type="nucleotide sequence ID" value="NZ_JXIQ01000184.1"/>
</dbReference>
<dbReference type="PATRIC" id="fig|285983.3.peg.2864"/>
<accession>A0A0D6Z527</accession>
<dbReference type="EMBL" id="JXIQ01000184">
    <property type="protein sequence ID" value="KIY20814.1"/>
    <property type="molecule type" value="Genomic_DNA"/>
</dbReference>
<dbReference type="AlphaFoldDB" id="A0A0D6Z527"/>
<dbReference type="Gene3D" id="3.30.200.20">
    <property type="entry name" value="Phosphorylase Kinase, domain 1"/>
    <property type="match status" value="1"/>
</dbReference>
<protein>
    <submittedName>
        <fullName evidence="1">Spore coat protein CotS</fullName>
    </submittedName>
</protein>
<dbReference type="InterPro" id="IPR014255">
    <property type="entry name" value="Spore_coat_CotS"/>
</dbReference>
<dbReference type="PANTHER" id="PTHR39179:SF1">
    <property type="entry name" value="SPORE COAT PROTEIN I"/>
    <property type="match status" value="1"/>
</dbReference>
<evidence type="ECO:0000313" key="2">
    <source>
        <dbReference type="Proteomes" id="UP000032512"/>
    </source>
</evidence>
<dbReference type="SUPFAM" id="SSF56112">
    <property type="entry name" value="Protein kinase-like (PK-like)"/>
    <property type="match status" value="1"/>
</dbReference>
<proteinExistence type="predicted"/>
<dbReference type="GO" id="GO:0042601">
    <property type="term" value="C:endospore-forming forespore"/>
    <property type="evidence" value="ECO:0007669"/>
    <property type="project" value="TreeGrafter"/>
</dbReference>